<dbReference type="PANTHER" id="PTHR28629">
    <property type="entry name" value="TRIOKINASE/FMN CYCLASE"/>
    <property type="match status" value="1"/>
</dbReference>
<keyword evidence="2" id="KW-0418">Kinase</keyword>
<dbReference type="SUPFAM" id="SSF82549">
    <property type="entry name" value="DAK1/DegV-like"/>
    <property type="match status" value="1"/>
</dbReference>
<evidence type="ECO:0000313" key="2">
    <source>
        <dbReference type="EMBL" id="OJG01467.1"/>
    </source>
</evidence>
<proteinExistence type="predicted"/>
<dbReference type="InterPro" id="IPR050861">
    <property type="entry name" value="Dihydroxyacetone_Kinase"/>
</dbReference>
<dbReference type="InterPro" id="IPR004006">
    <property type="entry name" value="DhaK_dom"/>
</dbReference>
<dbReference type="OrthoDB" id="9806345at2"/>
<dbReference type="PANTHER" id="PTHR28629:SF4">
    <property type="entry name" value="TRIOKINASE_FMN CYCLASE"/>
    <property type="match status" value="1"/>
</dbReference>
<dbReference type="AlphaFoldDB" id="A0A657LYE7"/>
<dbReference type="Gene3D" id="3.30.1180.20">
    <property type="entry name" value="Dihydroxyacetone kinase, domain 2"/>
    <property type="match status" value="1"/>
</dbReference>
<dbReference type="Proteomes" id="UP000182661">
    <property type="component" value="Unassembled WGS sequence"/>
</dbReference>
<dbReference type="FunFam" id="3.40.50.10440:FF:000001">
    <property type="entry name" value="Dihydroxyacetone kinase, DhaK subunit"/>
    <property type="match status" value="1"/>
</dbReference>
<dbReference type="Pfam" id="PF02733">
    <property type="entry name" value="Dak1"/>
    <property type="match status" value="1"/>
</dbReference>
<keyword evidence="2" id="KW-0808">Transferase</keyword>
<evidence type="ECO:0000259" key="1">
    <source>
        <dbReference type="PROSITE" id="PS51481"/>
    </source>
</evidence>
<dbReference type="GO" id="GO:0004371">
    <property type="term" value="F:glycerone kinase activity"/>
    <property type="evidence" value="ECO:0007669"/>
    <property type="project" value="InterPro"/>
</dbReference>
<organism evidence="2 3">
    <name type="scientific">Pararhizobium antarcticum</name>
    <dbReference type="NCBI Taxonomy" id="1798805"/>
    <lineage>
        <taxon>Bacteria</taxon>
        <taxon>Pseudomonadati</taxon>
        <taxon>Pseudomonadota</taxon>
        <taxon>Alphaproteobacteria</taxon>
        <taxon>Hyphomicrobiales</taxon>
        <taxon>Rhizobiaceae</taxon>
        <taxon>Rhizobium/Agrobacterium group</taxon>
        <taxon>Pararhizobium</taxon>
    </lineage>
</organism>
<dbReference type="PROSITE" id="PS51481">
    <property type="entry name" value="DHAK"/>
    <property type="match status" value="1"/>
</dbReference>
<sequence length="331" mass="34773">MKKFMNEAGSLAADSLDGFVGAHDDLVAFGQDRKHVRRRVLSPGKVAIIAGGGAGHEPMHVGFIGKGMLDAACTGHVFTSPTPDQILGAIRETDNGAGVLLIVKNYDGDLMNFEMAAEMAVSDGGHRIETLIVNDDIAVERTARGTGRRGVAGTLVVEKIVGAAAEAGLDLFSLKAVGESAIAATRTMGVALKGATVPQTTRETFVLGETEMEVGVGIHGEPGRSRQDIADAATIASLICRQILDDLEPAQGQRILLFVNGLGATPPSELYLMFGLARRFFEAHGLVVCRKLVGTYATSLDMAGMSITVTLLDDASLGLWDAPVHSAALHW</sequence>
<dbReference type="RefSeq" id="WP_071830905.1">
    <property type="nucleotide sequence ID" value="NZ_LSRP01000001.1"/>
</dbReference>
<name>A0A657LYE7_9HYPH</name>
<dbReference type="InterPro" id="IPR012736">
    <property type="entry name" value="DhaK_1"/>
</dbReference>
<reference evidence="2 3" key="1">
    <citation type="submission" date="2016-02" db="EMBL/GenBank/DDBJ databases">
        <title>Genome sequencing of a beta-galactosidase producing bacteria Rhizobium sp. 59.</title>
        <authorList>
            <person name="Wang D."/>
            <person name="Kot W."/>
            <person name="Qin Y."/>
            <person name="Hansen L."/>
            <person name="Naqvi K."/>
            <person name="Rensing C."/>
        </authorList>
    </citation>
    <scope>NUCLEOTIDE SEQUENCE [LARGE SCALE GENOMIC DNA]</scope>
    <source>
        <strain evidence="2 3">59</strain>
    </source>
</reference>
<evidence type="ECO:0000313" key="3">
    <source>
        <dbReference type="Proteomes" id="UP000182661"/>
    </source>
</evidence>
<accession>A0A657LYE7</accession>
<dbReference type="Gene3D" id="3.40.50.10440">
    <property type="entry name" value="Dihydroxyacetone kinase, domain 1"/>
    <property type="match status" value="1"/>
</dbReference>
<protein>
    <submittedName>
        <fullName evidence="2">Dihydroxyacetone kinase</fullName>
    </submittedName>
</protein>
<keyword evidence="3" id="KW-1185">Reference proteome</keyword>
<dbReference type="GO" id="GO:0005829">
    <property type="term" value="C:cytosol"/>
    <property type="evidence" value="ECO:0007669"/>
    <property type="project" value="TreeGrafter"/>
</dbReference>
<feature type="domain" description="DhaK" evidence="1">
    <location>
        <begin position="7"/>
        <end position="331"/>
    </location>
</feature>
<dbReference type="EMBL" id="LSRP01000001">
    <property type="protein sequence ID" value="OJG01467.1"/>
    <property type="molecule type" value="Genomic_DNA"/>
</dbReference>
<comment type="caution">
    <text evidence="2">The sequence shown here is derived from an EMBL/GenBank/DDBJ whole genome shotgun (WGS) entry which is preliminary data.</text>
</comment>
<gene>
    <name evidence="2" type="ORF">AX760_00700</name>
</gene>
<dbReference type="GO" id="GO:0019563">
    <property type="term" value="P:glycerol catabolic process"/>
    <property type="evidence" value="ECO:0007669"/>
    <property type="project" value="TreeGrafter"/>
</dbReference>
<dbReference type="NCBIfam" id="TIGR02363">
    <property type="entry name" value="dhaK1"/>
    <property type="match status" value="1"/>
</dbReference>